<name>A0A9Q3EV90_9BASI</name>
<gene>
    <name evidence="1" type="ORF">O181_065530</name>
</gene>
<evidence type="ECO:0000313" key="1">
    <source>
        <dbReference type="EMBL" id="MBW0525815.1"/>
    </source>
</evidence>
<keyword evidence="2" id="KW-1185">Reference proteome</keyword>
<feature type="non-terminal residue" evidence="1">
    <location>
        <position position="66"/>
    </location>
</feature>
<evidence type="ECO:0000313" key="2">
    <source>
        <dbReference type="Proteomes" id="UP000765509"/>
    </source>
</evidence>
<protein>
    <submittedName>
        <fullName evidence="1">Uncharacterized protein</fullName>
    </submittedName>
</protein>
<dbReference type="AlphaFoldDB" id="A0A9Q3EV90"/>
<organism evidence="1 2">
    <name type="scientific">Austropuccinia psidii MF-1</name>
    <dbReference type="NCBI Taxonomy" id="1389203"/>
    <lineage>
        <taxon>Eukaryota</taxon>
        <taxon>Fungi</taxon>
        <taxon>Dikarya</taxon>
        <taxon>Basidiomycota</taxon>
        <taxon>Pucciniomycotina</taxon>
        <taxon>Pucciniomycetes</taxon>
        <taxon>Pucciniales</taxon>
        <taxon>Sphaerophragmiaceae</taxon>
        <taxon>Austropuccinia</taxon>
    </lineage>
</organism>
<accession>A0A9Q3EV90</accession>
<dbReference type="Proteomes" id="UP000765509">
    <property type="component" value="Unassembled WGS sequence"/>
</dbReference>
<proteinExistence type="predicted"/>
<sequence length="66" mass="7366">MSKALSQIVISPILKCPLPRVCSINLRWDSKGTRLAKPASQKEQQKWLKAELSENVHGMRSAVHAV</sequence>
<reference evidence="1" key="1">
    <citation type="submission" date="2021-03" db="EMBL/GenBank/DDBJ databases">
        <title>Draft genome sequence of rust myrtle Austropuccinia psidii MF-1, a brazilian biotype.</title>
        <authorList>
            <person name="Quecine M.C."/>
            <person name="Pachon D.M.R."/>
            <person name="Bonatelli M.L."/>
            <person name="Correr F.H."/>
            <person name="Franceschini L.M."/>
            <person name="Leite T.F."/>
            <person name="Margarido G.R.A."/>
            <person name="Almeida C.A."/>
            <person name="Ferrarezi J.A."/>
            <person name="Labate C.A."/>
        </authorList>
    </citation>
    <scope>NUCLEOTIDE SEQUENCE</scope>
    <source>
        <strain evidence="1">MF-1</strain>
    </source>
</reference>
<dbReference type="EMBL" id="AVOT02032093">
    <property type="protein sequence ID" value="MBW0525815.1"/>
    <property type="molecule type" value="Genomic_DNA"/>
</dbReference>
<comment type="caution">
    <text evidence="1">The sequence shown here is derived from an EMBL/GenBank/DDBJ whole genome shotgun (WGS) entry which is preliminary data.</text>
</comment>